<proteinExistence type="predicted"/>
<reference evidence="2 3" key="1">
    <citation type="submission" date="2014-02" db="EMBL/GenBank/DDBJ databases">
        <authorList>
            <person name="Genoscope - CEA"/>
        </authorList>
    </citation>
    <scope>NUCLEOTIDE SEQUENCE [LARGE SCALE GENOMIC DNA]</scope>
    <source>
        <strain evidence="2 3">PCC 8005</strain>
    </source>
</reference>
<dbReference type="InterPro" id="IPR049054">
    <property type="entry name" value="CN_hydtase_beta-like_N"/>
</dbReference>
<feature type="domain" description="Nitrile hydratase beta subunit-like N-terminal" evidence="1">
    <location>
        <begin position="26"/>
        <end position="107"/>
    </location>
</feature>
<evidence type="ECO:0000313" key="3">
    <source>
        <dbReference type="Proteomes" id="UP000032946"/>
    </source>
</evidence>
<dbReference type="NCBIfam" id="TIGR03889">
    <property type="entry name" value="nitrile_acc"/>
    <property type="match status" value="1"/>
</dbReference>
<keyword evidence="3" id="KW-1185">Reference proteome</keyword>
<dbReference type="SUPFAM" id="SSF50090">
    <property type="entry name" value="Electron transport accessory proteins"/>
    <property type="match status" value="1"/>
</dbReference>
<dbReference type="InterPro" id="IPR008990">
    <property type="entry name" value="Elect_transpt_acc-like_dom_sf"/>
</dbReference>
<dbReference type="Gene3D" id="1.10.472.20">
    <property type="entry name" value="Nitrile hydratase, beta subunit"/>
    <property type="match status" value="1"/>
</dbReference>
<dbReference type="Proteomes" id="UP000032946">
    <property type="component" value="Chromosome"/>
</dbReference>
<evidence type="ECO:0000313" key="2">
    <source>
        <dbReference type="EMBL" id="CDM97573.1"/>
    </source>
</evidence>
<accession>A0A9P1KKH4</accession>
<sequence length="122" mass="14110">MFTRFEHFAASSLMGSDESPPRDNGQLAFNRSWEQVVFALAIALSKKGHYEWEDFRQSLIDTIGVWESEHQLDDPTWDYYHRWYAALEKLVIEAGLLEQSELDEKLASLLLCHQSDDSLAES</sequence>
<dbReference type="InterPro" id="IPR023808">
    <property type="entry name" value="Nitrile_Hydratase_acc_put"/>
</dbReference>
<dbReference type="AlphaFoldDB" id="A0A9P1KKH4"/>
<dbReference type="InterPro" id="IPR042262">
    <property type="entry name" value="CN_hydtase_beta_C"/>
</dbReference>
<name>A0A9P1KKH4_9CYAN</name>
<organism evidence="2 3">
    <name type="scientific">Limnospira indica PCC 8005</name>
    <dbReference type="NCBI Taxonomy" id="376219"/>
    <lineage>
        <taxon>Bacteria</taxon>
        <taxon>Bacillati</taxon>
        <taxon>Cyanobacteriota</taxon>
        <taxon>Cyanophyceae</taxon>
        <taxon>Oscillatoriophycideae</taxon>
        <taxon>Oscillatoriales</taxon>
        <taxon>Sirenicapillariaceae</taxon>
        <taxon>Limnospira</taxon>
    </lineage>
</organism>
<gene>
    <name evidence="2" type="ORF">ARTHRO_60174</name>
</gene>
<dbReference type="EMBL" id="FO818640">
    <property type="protein sequence ID" value="CDM97573.1"/>
    <property type="molecule type" value="Genomic_DNA"/>
</dbReference>
<dbReference type="RefSeq" id="WP_008054575.1">
    <property type="nucleotide sequence ID" value="NZ_FO818640.1"/>
</dbReference>
<dbReference type="Pfam" id="PF21006">
    <property type="entry name" value="NHase_beta_N"/>
    <property type="match status" value="1"/>
</dbReference>
<evidence type="ECO:0000259" key="1">
    <source>
        <dbReference type="Pfam" id="PF21006"/>
    </source>
</evidence>
<protein>
    <submittedName>
        <fullName evidence="2">Nitrile hydratase activator P14K, nhlE-like</fullName>
    </submittedName>
</protein>